<keyword evidence="5" id="KW-1185">Reference proteome</keyword>
<dbReference type="InterPro" id="IPR050613">
    <property type="entry name" value="Sec_Metabolite_Reg"/>
</dbReference>
<dbReference type="GO" id="GO:0005634">
    <property type="term" value="C:nucleus"/>
    <property type="evidence" value="ECO:0007669"/>
    <property type="project" value="UniProtKB-SubCell"/>
</dbReference>
<dbReference type="STRING" id="1215338.A0A059IZQ6"/>
<evidence type="ECO:0000259" key="3">
    <source>
        <dbReference type="Pfam" id="PF04082"/>
    </source>
</evidence>
<dbReference type="EMBL" id="AOKY01000595">
    <property type="protein sequence ID" value="KDB21101.1"/>
    <property type="molecule type" value="Genomic_DNA"/>
</dbReference>
<name>A0A059IZQ6_TRIIM</name>
<evidence type="ECO:0000313" key="5">
    <source>
        <dbReference type="Proteomes" id="UP000024533"/>
    </source>
</evidence>
<dbReference type="Pfam" id="PF04082">
    <property type="entry name" value="Fungal_trans"/>
    <property type="match status" value="1"/>
</dbReference>
<dbReference type="PANTHER" id="PTHR31001">
    <property type="entry name" value="UNCHARACTERIZED TRANSCRIPTIONAL REGULATORY PROTEIN"/>
    <property type="match status" value="1"/>
</dbReference>
<evidence type="ECO:0000256" key="2">
    <source>
        <dbReference type="ARBA" id="ARBA00023242"/>
    </source>
</evidence>
<feature type="domain" description="Xylanolytic transcriptional activator regulatory" evidence="3">
    <location>
        <begin position="13"/>
        <end position="116"/>
    </location>
</feature>
<gene>
    <name evidence="4" type="ORF">H109_06945</name>
</gene>
<dbReference type="AlphaFoldDB" id="A0A059IZQ6"/>
<reference evidence="4 5" key="1">
    <citation type="submission" date="2014-02" db="EMBL/GenBank/DDBJ databases">
        <title>The Genome Sequence of Trichophyton interdigitale MR816.</title>
        <authorList>
            <consortium name="The Broad Institute Genomics Platform"/>
            <person name="Cuomo C.A."/>
            <person name="White T.C."/>
            <person name="Graser Y."/>
            <person name="Martinez-Rossi N."/>
            <person name="Heitman J."/>
            <person name="Young S.K."/>
            <person name="Zeng Q."/>
            <person name="Gargeya S."/>
            <person name="Abouelleil A."/>
            <person name="Alvarado L."/>
            <person name="Chapman S.B."/>
            <person name="Gainer-Dewar J."/>
            <person name="Goldberg J."/>
            <person name="Griggs A."/>
            <person name="Gujja S."/>
            <person name="Hansen M."/>
            <person name="Howarth C."/>
            <person name="Imamovic A."/>
            <person name="Larimer J."/>
            <person name="Martinez D."/>
            <person name="Murphy C."/>
            <person name="Pearson M.D."/>
            <person name="Persinoti G."/>
            <person name="Poon T."/>
            <person name="Priest M."/>
            <person name="Roberts A.D."/>
            <person name="Saif S."/>
            <person name="Shea T.D."/>
            <person name="Sykes S.N."/>
            <person name="Wortman J."/>
            <person name="Nusbaum C."/>
            <person name="Birren B."/>
        </authorList>
    </citation>
    <scope>NUCLEOTIDE SEQUENCE [LARGE SCALE GENOMIC DNA]</scope>
    <source>
        <strain evidence="4 5">MR816</strain>
    </source>
</reference>
<comment type="subcellular location">
    <subcellularLocation>
        <location evidence="1">Nucleus</location>
    </subcellularLocation>
</comment>
<dbReference type="Proteomes" id="UP000024533">
    <property type="component" value="Unassembled WGS sequence"/>
</dbReference>
<dbReference type="GO" id="GO:0008270">
    <property type="term" value="F:zinc ion binding"/>
    <property type="evidence" value="ECO:0007669"/>
    <property type="project" value="InterPro"/>
</dbReference>
<organism evidence="4 5">
    <name type="scientific">Trichophyton interdigitale (strain MR816)</name>
    <dbReference type="NCBI Taxonomy" id="1215338"/>
    <lineage>
        <taxon>Eukaryota</taxon>
        <taxon>Fungi</taxon>
        <taxon>Dikarya</taxon>
        <taxon>Ascomycota</taxon>
        <taxon>Pezizomycotina</taxon>
        <taxon>Eurotiomycetes</taxon>
        <taxon>Eurotiomycetidae</taxon>
        <taxon>Onygenales</taxon>
        <taxon>Arthrodermataceae</taxon>
        <taxon>Trichophyton</taxon>
    </lineage>
</organism>
<dbReference type="HOGENOM" id="CLU_1972033_0_0_1"/>
<proteinExistence type="predicted"/>
<dbReference type="CDD" id="cd12148">
    <property type="entry name" value="fungal_TF_MHR"/>
    <property type="match status" value="1"/>
</dbReference>
<sequence>MPTQALGNCDVLQSCDHECLTALYLYLVAIWPALNPASLSSLLSVAVGIGQRIGIYSESMYSKWSPLEAEIRRRLWWSHVVFDKRISEMSDYGTTPLNPSWDCMIHLNVNDSELRSGNEGIAGNSKL</sequence>
<dbReference type="InterPro" id="IPR007219">
    <property type="entry name" value="XnlR_reg_dom"/>
</dbReference>
<evidence type="ECO:0000313" key="4">
    <source>
        <dbReference type="EMBL" id="KDB21101.1"/>
    </source>
</evidence>
<accession>A0A059IZQ6</accession>
<dbReference type="GO" id="GO:0003677">
    <property type="term" value="F:DNA binding"/>
    <property type="evidence" value="ECO:0007669"/>
    <property type="project" value="InterPro"/>
</dbReference>
<comment type="caution">
    <text evidence="4">The sequence shown here is derived from an EMBL/GenBank/DDBJ whole genome shotgun (WGS) entry which is preliminary data.</text>
</comment>
<dbReference type="PANTHER" id="PTHR31001:SF45">
    <property type="entry name" value="ZN(II)2CYS6 TRANSCRIPTION FACTOR (EUROFUNG)"/>
    <property type="match status" value="1"/>
</dbReference>
<keyword evidence="2" id="KW-0539">Nucleus</keyword>
<evidence type="ECO:0000256" key="1">
    <source>
        <dbReference type="ARBA" id="ARBA00004123"/>
    </source>
</evidence>
<dbReference type="OrthoDB" id="4203853at2759"/>
<dbReference type="GO" id="GO:0006351">
    <property type="term" value="P:DNA-templated transcription"/>
    <property type="evidence" value="ECO:0007669"/>
    <property type="project" value="InterPro"/>
</dbReference>
<protein>
    <recommendedName>
        <fullName evidence="3">Xylanolytic transcriptional activator regulatory domain-containing protein</fullName>
    </recommendedName>
</protein>